<dbReference type="InterPro" id="IPR057251">
    <property type="entry name" value="FP_C"/>
</dbReference>
<keyword evidence="7" id="KW-1185">Reference proteome</keyword>
<evidence type="ECO:0000256" key="2">
    <source>
        <dbReference type="ARBA" id="ARBA00022771"/>
    </source>
</evidence>
<dbReference type="InterPro" id="IPR019787">
    <property type="entry name" value="Znf_PHD-finger"/>
</dbReference>
<dbReference type="Gene3D" id="3.30.70.1820">
    <property type="entry name" value="L1 transposable element, RRM domain"/>
    <property type="match status" value="1"/>
</dbReference>
<dbReference type="OMA" id="ECYRIKA"/>
<feature type="domain" description="PHD-type" evidence="5">
    <location>
        <begin position="6"/>
        <end position="54"/>
    </location>
</feature>
<evidence type="ECO:0000313" key="7">
    <source>
        <dbReference type="Proteomes" id="UP001652626"/>
    </source>
</evidence>
<gene>
    <name evidence="8" type="primary">LOC113403526</name>
</gene>
<dbReference type="OrthoDB" id="7048166at2759"/>
<dbReference type="CDD" id="cd15489">
    <property type="entry name" value="PHD_SF"/>
    <property type="match status" value="1"/>
</dbReference>
<dbReference type="SUPFAM" id="SSF57903">
    <property type="entry name" value="FYVE/PHD zinc finger"/>
    <property type="match status" value="1"/>
</dbReference>
<evidence type="ECO:0000256" key="4">
    <source>
        <dbReference type="SAM" id="MobiDB-lite"/>
    </source>
</evidence>
<keyword evidence="2" id="KW-0863">Zinc-finger</keyword>
<proteinExistence type="predicted"/>
<feature type="domain" description="FP protein C-terminal" evidence="6">
    <location>
        <begin position="296"/>
        <end position="348"/>
    </location>
</feature>
<name>A0A8B8IRZ3_VANTA</name>
<keyword evidence="1" id="KW-0479">Metal-binding</keyword>
<dbReference type="Pfam" id="PF00628">
    <property type="entry name" value="PHD"/>
    <property type="match status" value="1"/>
</dbReference>
<reference evidence="8" key="1">
    <citation type="submission" date="2025-08" db="UniProtKB">
        <authorList>
            <consortium name="RefSeq"/>
        </authorList>
    </citation>
    <scope>IDENTIFICATION</scope>
    <source>
        <tissue evidence="8">Whole body</tissue>
    </source>
</reference>
<dbReference type="AlphaFoldDB" id="A0A8B8IRZ3"/>
<evidence type="ECO:0000259" key="6">
    <source>
        <dbReference type="Pfam" id="PF25298"/>
    </source>
</evidence>
<dbReference type="InterPro" id="IPR013083">
    <property type="entry name" value="Znf_RING/FYVE/PHD"/>
</dbReference>
<evidence type="ECO:0000256" key="1">
    <source>
        <dbReference type="ARBA" id="ARBA00022723"/>
    </source>
</evidence>
<protein>
    <submittedName>
        <fullName evidence="8">Uncharacterized protein LOC113403526</fullName>
    </submittedName>
</protein>
<accession>A0A8B8IRZ3</accession>
<dbReference type="Gene3D" id="3.30.40.10">
    <property type="entry name" value="Zinc/RING finger domain, C3HC4 (zinc finger)"/>
    <property type="match status" value="1"/>
</dbReference>
<dbReference type="RefSeq" id="XP_026499895.2">
    <property type="nucleotide sequence ID" value="XM_026644110.2"/>
</dbReference>
<evidence type="ECO:0000259" key="5">
    <source>
        <dbReference type="Pfam" id="PF00628"/>
    </source>
</evidence>
<dbReference type="Pfam" id="PF25298">
    <property type="entry name" value="Baculo_FP_2nd"/>
    <property type="match status" value="1"/>
</dbReference>
<feature type="region of interest" description="Disordered" evidence="4">
    <location>
        <begin position="62"/>
        <end position="84"/>
    </location>
</feature>
<organism evidence="7 8">
    <name type="scientific">Vanessa tameamea</name>
    <name type="common">Kamehameha butterfly</name>
    <dbReference type="NCBI Taxonomy" id="334116"/>
    <lineage>
        <taxon>Eukaryota</taxon>
        <taxon>Metazoa</taxon>
        <taxon>Ecdysozoa</taxon>
        <taxon>Arthropoda</taxon>
        <taxon>Hexapoda</taxon>
        <taxon>Insecta</taxon>
        <taxon>Pterygota</taxon>
        <taxon>Neoptera</taxon>
        <taxon>Endopterygota</taxon>
        <taxon>Lepidoptera</taxon>
        <taxon>Glossata</taxon>
        <taxon>Ditrysia</taxon>
        <taxon>Papilionoidea</taxon>
        <taxon>Nymphalidae</taxon>
        <taxon>Nymphalinae</taxon>
        <taxon>Vanessa</taxon>
    </lineage>
</organism>
<dbReference type="InterPro" id="IPR011011">
    <property type="entry name" value="Znf_FYVE_PHD"/>
</dbReference>
<dbReference type="Proteomes" id="UP001652626">
    <property type="component" value="Chromosome W"/>
</dbReference>
<keyword evidence="3" id="KW-0862">Zinc</keyword>
<evidence type="ECO:0000256" key="3">
    <source>
        <dbReference type="ARBA" id="ARBA00022833"/>
    </source>
</evidence>
<dbReference type="GeneID" id="113403526"/>
<sequence length="348" mass="39950">MNKFGCCTSTKADQASILNCKLCQIYFHYRCIFPQKENKKLSSDLKSSWICPDCSQKCRVPNHRNKDNTPVRGNALDVSDSKEDSADDNITLRVRPNQDQIGQSLSRDIQNIIKSEFSAMKLDLSSISNEITSLRQEIQDIKIAMGFINDEHNKINDKIFQMETKFKAFDALVASVEHLKSVSEKIEMDINTKDQWARRSNIEICGIPEKKGENLLRLTEEIAVKAGFDLKPSDIDFVTRVASNSQVNKPKPIVIRLQARYRKDDFLACLKKLKLMCSDLGFAKNDSRIYFNDHLTKFNKMLLQRAKTLSKEQKYKYVWVKNCSIMVRKGDTSPVIHIANVNDLKKIK</sequence>
<evidence type="ECO:0000313" key="8">
    <source>
        <dbReference type="RefSeq" id="XP_026499895.2"/>
    </source>
</evidence>